<dbReference type="EMBL" id="RJJE01000017">
    <property type="protein sequence ID" value="RNI28469.1"/>
    <property type="molecule type" value="Genomic_DNA"/>
</dbReference>
<gene>
    <name evidence="5" type="ORF">EFA69_19685</name>
</gene>
<evidence type="ECO:0000256" key="3">
    <source>
        <dbReference type="SAM" id="MobiDB-lite"/>
    </source>
</evidence>
<reference evidence="5 6" key="1">
    <citation type="submission" date="2018-11" db="EMBL/GenBank/DDBJ databases">
        <title>Rufibacter latericius sp. nov., isolated from water in Baiyang Lake.</title>
        <authorList>
            <person name="Yang Y."/>
        </authorList>
    </citation>
    <scope>NUCLEOTIDE SEQUENCE [LARGE SCALE GENOMIC DNA]</scope>
    <source>
        <strain evidence="5 6">MCC P1</strain>
    </source>
</reference>
<dbReference type="SUPFAM" id="SSF51126">
    <property type="entry name" value="Pectin lyase-like"/>
    <property type="match status" value="1"/>
</dbReference>
<keyword evidence="4" id="KW-0732">Signal</keyword>
<feature type="compositionally biased region" description="Basic and acidic residues" evidence="3">
    <location>
        <begin position="420"/>
        <end position="439"/>
    </location>
</feature>
<dbReference type="RefSeq" id="WP_123134930.1">
    <property type="nucleotide sequence ID" value="NZ_RJJE01000017.1"/>
</dbReference>
<dbReference type="Proteomes" id="UP000271010">
    <property type="component" value="Unassembled WGS sequence"/>
</dbReference>
<evidence type="ECO:0000256" key="4">
    <source>
        <dbReference type="SAM" id="SignalP"/>
    </source>
</evidence>
<organism evidence="5 6">
    <name type="scientific">Rufibacter immobilis</name>
    <dbReference type="NCBI Taxonomy" id="1348778"/>
    <lineage>
        <taxon>Bacteria</taxon>
        <taxon>Pseudomonadati</taxon>
        <taxon>Bacteroidota</taxon>
        <taxon>Cytophagia</taxon>
        <taxon>Cytophagales</taxon>
        <taxon>Hymenobacteraceae</taxon>
        <taxon>Rufibacter</taxon>
    </lineage>
</organism>
<feature type="chain" id="PRO_5018214672" evidence="4">
    <location>
        <begin position="27"/>
        <end position="467"/>
    </location>
</feature>
<keyword evidence="6" id="KW-1185">Reference proteome</keyword>
<evidence type="ECO:0000256" key="1">
    <source>
        <dbReference type="ARBA" id="ARBA00022723"/>
    </source>
</evidence>
<dbReference type="InterPro" id="IPR052063">
    <property type="entry name" value="Polysaccharide_Lyase_1"/>
</dbReference>
<evidence type="ECO:0000313" key="5">
    <source>
        <dbReference type="EMBL" id="RNI28469.1"/>
    </source>
</evidence>
<name>A0A3M9MSK3_9BACT</name>
<dbReference type="OrthoDB" id="9803616at2"/>
<dbReference type="InterPro" id="IPR011050">
    <property type="entry name" value="Pectin_lyase_fold/virulence"/>
</dbReference>
<dbReference type="PROSITE" id="PS51257">
    <property type="entry name" value="PROKAR_LIPOPROTEIN"/>
    <property type="match status" value="1"/>
</dbReference>
<comment type="caution">
    <text evidence="5">The sequence shown here is derived from an EMBL/GenBank/DDBJ whole genome shotgun (WGS) entry which is preliminary data.</text>
</comment>
<feature type="region of interest" description="Disordered" evidence="3">
    <location>
        <begin position="387"/>
        <end position="439"/>
    </location>
</feature>
<dbReference type="PANTHER" id="PTHR42970">
    <property type="entry name" value="PECTATE LYASE C-RELATED"/>
    <property type="match status" value="1"/>
</dbReference>
<feature type="signal peptide" evidence="4">
    <location>
        <begin position="1"/>
        <end position="26"/>
    </location>
</feature>
<dbReference type="GO" id="GO:0046872">
    <property type="term" value="F:metal ion binding"/>
    <property type="evidence" value="ECO:0007669"/>
    <property type="project" value="UniProtKB-KW"/>
</dbReference>
<dbReference type="GO" id="GO:0016829">
    <property type="term" value="F:lyase activity"/>
    <property type="evidence" value="ECO:0007669"/>
    <property type="project" value="UniProtKB-KW"/>
</dbReference>
<accession>A0A3M9MSK3</accession>
<dbReference type="PANTHER" id="PTHR42970:SF1">
    <property type="entry name" value="PECTATE LYASE C-RELATED"/>
    <property type="match status" value="1"/>
</dbReference>
<protein>
    <submittedName>
        <fullName evidence="5">Pectate lyase</fullName>
    </submittedName>
</protein>
<dbReference type="InterPro" id="IPR012334">
    <property type="entry name" value="Pectin_lyas_fold"/>
</dbReference>
<evidence type="ECO:0000313" key="6">
    <source>
        <dbReference type="Proteomes" id="UP000271010"/>
    </source>
</evidence>
<keyword evidence="1" id="KW-0479">Metal-binding</keyword>
<evidence type="ECO:0000256" key="2">
    <source>
        <dbReference type="ARBA" id="ARBA00023180"/>
    </source>
</evidence>
<sequence>MNILHRFPKLPLLGIAFQMISLTGCAQNVTPSTAGSTGQASTGNPQALAFPGAEGFGKYTTGGRGGQVVVVTNLNDSGPGSLREAIRKKGPRIIIFAVSGNIELQSPLDINNGDLTIAGQSAPGDGICLKNYQVSVKADNVILRYLRFRLGDAQKQQADALGANRGNKNLIIDHCSMSWATDECASFYYNQNFTLQWSIIAEALNHSVHEKGDHGYGGIWGGQGASFHHNLIASNNSRNPRFSGSKSVPNKPDELVDFTNNVIYNWGHNSMYGGEKGRYNVVNNYFKSGPATLESKRNRIVNPSAPYGKFYVQGNYVEGFAAVSKDNWAGGVQPDHQDSVQAVKANQPFQAATIQVQEPKAAYEAVLAHAGASLKRDAVDARVVQEVRTGNSRSGKKQNGIIDSPQDVGGFPQLKSSEAPPDKDQDGMPDAWEKAHKLDPANAADASTFTLHQQYSNIEVYLNSLVK</sequence>
<dbReference type="Gene3D" id="2.160.20.10">
    <property type="entry name" value="Single-stranded right-handed beta-helix, Pectin lyase-like"/>
    <property type="match status" value="1"/>
</dbReference>
<keyword evidence="2" id="KW-0325">Glycoprotein</keyword>
<proteinExistence type="predicted"/>
<keyword evidence="5" id="KW-0456">Lyase</keyword>
<dbReference type="AlphaFoldDB" id="A0A3M9MSK3"/>